<evidence type="ECO:0000256" key="6">
    <source>
        <dbReference type="ARBA" id="ARBA00022989"/>
    </source>
</evidence>
<dbReference type="GO" id="GO:0005886">
    <property type="term" value="C:plasma membrane"/>
    <property type="evidence" value="ECO:0007669"/>
    <property type="project" value="UniProtKB-SubCell"/>
</dbReference>
<feature type="domain" description="ABC transmembrane type-1" evidence="9">
    <location>
        <begin position="63"/>
        <end position="252"/>
    </location>
</feature>
<comment type="similarity">
    <text evidence="2">Belongs to the binding-protein-dependent transport system permease family. CysTW subfamily.</text>
</comment>
<feature type="transmembrane region" description="Helical" evidence="8">
    <location>
        <begin position="129"/>
        <end position="152"/>
    </location>
</feature>
<evidence type="ECO:0000256" key="4">
    <source>
        <dbReference type="ARBA" id="ARBA00022475"/>
    </source>
</evidence>
<keyword evidence="3" id="KW-0813">Transport</keyword>
<evidence type="ECO:0000256" key="2">
    <source>
        <dbReference type="ARBA" id="ARBA00007069"/>
    </source>
</evidence>
<keyword evidence="7 8" id="KW-0472">Membrane</keyword>
<dbReference type="InterPro" id="IPR000515">
    <property type="entry name" value="MetI-like"/>
</dbReference>
<dbReference type="SUPFAM" id="SSF161098">
    <property type="entry name" value="MetI-like"/>
    <property type="match status" value="1"/>
</dbReference>
<accession>A0A382AUN6</accession>
<evidence type="ECO:0000256" key="1">
    <source>
        <dbReference type="ARBA" id="ARBA00004651"/>
    </source>
</evidence>
<keyword evidence="6 8" id="KW-1133">Transmembrane helix</keyword>
<keyword evidence="4" id="KW-1003">Cell membrane</keyword>
<gene>
    <name evidence="10" type="ORF">METZ01_LOCUS158002</name>
</gene>
<feature type="transmembrane region" description="Helical" evidence="8">
    <location>
        <begin position="173"/>
        <end position="197"/>
    </location>
</feature>
<evidence type="ECO:0000313" key="10">
    <source>
        <dbReference type="EMBL" id="SVB05148.1"/>
    </source>
</evidence>
<feature type="transmembrane region" description="Helical" evidence="8">
    <location>
        <begin position="9"/>
        <end position="30"/>
    </location>
</feature>
<dbReference type="PROSITE" id="PS50928">
    <property type="entry name" value="ABC_TM1"/>
    <property type="match status" value="1"/>
</dbReference>
<comment type="subcellular location">
    <subcellularLocation>
        <location evidence="1">Cell membrane</location>
        <topology evidence="1">Multi-pass membrane protein</topology>
    </subcellularLocation>
</comment>
<organism evidence="10">
    <name type="scientific">marine metagenome</name>
    <dbReference type="NCBI Taxonomy" id="408172"/>
    <lineage>
        <taxon>unclassified sequences</taxon>
        <taxon>metagenomes</taxon>
        <taxon>ecological metagenomes</taxon>
    </lineage>
</organism>
<dbReference type="InterPro" id="IPR051789">
    <property type="entry name" value="Bact_Polyamine_Transport"/>
</dbReference>
<sequence>MNIGQNRSLYIYVLLYFAFLYIPVMLLPIFSFNSGIHMAFPLQGFSTEHYEDMWNSPKLFDALWNSVYVGVVSSLIATMLAFFAAKAFTKYKFWGQPLSYGAILTPFLIPEIILAIALLVIWVQMGLPLGLTPIIIGHILFCTPFCMIILIARMEGFDRNLEEASQDLGEGALMTFFRVTFPILLPGLIASFLLGFIISFDEFLLAMFLQGSDQTLPIYMWGQLRFARRLPHVLALGAVIIVATSLVVMLAYWLRNVGQPQDKKDVAFKI</sequence>
<evidence type="ECO:0000259" key="9">
    <source>
        <dbReference type="PROSITE" id="PS50928"/>
    </source>
</evidence>
<proteinExistence type="inferred from homology"/>
<keyword evidence="5 8" id="KW-0812">Transmembrane</keyword>
<reference evidence="10" key="1">
    <citation type="submission" date="2018-05" db="EMBL/GenBank/DDBJ databases">
        <authorList>
            <person name="Lanie J.A."/>
            <person name="Ng W.-L."/>
            <person name="Kazmierczak K.M."/>
            <person name="Andrzejewski T.M."/>
            <person name="Davidsen T.M."/>
            <person name="Wayne K.J."/>
            <person name="Tettelin H."/>
            <person name="Glass J.I."/>
            <person name="Rusch D."/>
            <person name="Podicherti R."/>
            <person name="Tsui H.-C.T."/>
            <person name="Winkler M.E."/>
        </authorList>
    </citation>
    <scope>NUCLEOTIDE SEQUENCE</scope>
</reference>
<dbReference type="Gene3D" id="1.10.3720.10">
    <property type="entry name" value="MetI-like"/>
    <property type="match status" value="1"/>
</dbReference>
<evidence type="ECO:0000256" key="3">
    <source>
        <dbReference type="ARBA" id="ARBA00022448"/>
    </source>
</evidence>
<feature type="transmembrane region" description="Helical" evidence="8">
    <location>
        <begin position="97"/>
        <end position="123"/>
    </location>
</feature>
<dbReference type="PANTHER" id="PTHR43848:SF2">
    <property type="entry name" value="PUTRESCINE TRANSPORT SYSTEM PERMEASE PROTEIN POTI"/>
    <property type="match status" value="1"/>
</dbReference>
<feature type="transmembrane region" description="Helical" evidence="8">
    <location>
        <begin position="233"/>
        <end position="254"/>
    </location>
</feature>
<feature type="transmembrane region" description="Helical" evidence="8">
    <location>
        <begin position="62"/>
        <end position="85"/>
    </location>
</feature>
<evidence type="ECO:0000256" key="8">
    <source>
        <dbReference type="SAM" id="Phobius"/>
    </source>
</evidence>
<dbReference type="Pfam" id="PF00528">
    <property type="entry name" value="BPD_transp_1"/>
    <property type="match status" value="1"/>
</dbReference>
<dbReference type="GO" id="GO:0055085">
    <property type="term" value="P:transmembrane transport"/>
    <property type="evidence" value="ECO:0007669"/>
    <property type="project" value="InterPro"/>
</dbReference>
<dbReference type="EMBL" id="UINC01026887">
    <property type="protein sequence ID" value="SVB05148.1"/>
    <property type="molecule type" value="Genomic_DNA"/>
</dbReference>
<protein>
    <recommendedName>
        <fullName evidence="9">ABC transmembrane type-1 domain-containing protein</fullName>
    </recommendedName>
</protein>
<dbReference type="PANTHER" id="PTHR43848">
    <property type="entry name" value="PUTRESCINE TRANSPORT SYSTEM PERMEASE PROTEIN POTI"/>
    <property type="match status" value="1"/>
</dbReference>
<name>A0A382AUN6_9ZZZZ</name>
<dbReference type="InterPro" id="IPR035906">
    <property type="entry name" value="MetI-like_sf"/>
</dbReference>
<dbReference type="AlphaFoldDB" id="A0A382AUN6"/>
<dbReference type="CDD" id="cd06261">
    <property type="entry name" value="TM_PBP2"/>
    <property type="match status" value="1"/>
</dbReference>
<evidence type="ECO:0000256" key="7">
    <source>
        <dbReference type="ARBA" id="ARBA00023136"/>
    </source>
</evidence>
<evidence type="ECO:0000256" key="5">
    <source>
        <dbReference type="ARBA" id="ARBA00022692"/>
    </source>
</evidence>